<evidence type="ECO:0000313" key="9">
    <source>
        <dbReference type="Proteomes" id="UP001293254"/>
    </source>
</evidence>
<reference evidence="8" key="1">
    <citation type="submission" date="2020-06" db="EMBL/GenBank/DDBJ databases">
        <authorList>
            <person name="Li T."/>
            <person name="Hu X."/>
            <person name="Zhang T."/>
            <person name="Song X."/>
            <person name="Zhang H."/>
            <person name="Dai N."/>
            <person name="Sheng W."/>
            <person name="Hou X."/>
            <person name="Wei L."/>
        </authorList>
    </citation>
    <scope>NUCLEOTIDE SEQUENCE</scope>
    <source>
        <strain evidence="8">3651</strain>
        <tissue evidence="8">Leaf</tissue>
    </source>
</reference>
<reference evidence="8" key="2">
    <citation type="journal article" date="2024" name="Plant">
        <title>Genomic evolution and insights into agronomic trait innovations of Sesamum species.</title>
        <authorList>
            <person name="Miao H."/>
            <person name="Wang L."/>
            <person name="Qu L."/>
            <person name="Liu H."/>
            <person name="Sun Y."/>
            <person name="Le M."/>
            <person name="Wang Q."/>
            <person name="Wei S."/>
            <person name="Zheng Y."/>
            <person name="Lin W."/>
            <person name="Duan Y."/>
            <person name="Cao H."/>
            <person name="Xiong S."/>
            <person name="Wang X."/>
            <person name="Wei L."/>
            <person name="Li C."/>
            <person name="Ma Q."/>
            <person name="Ju M."/>
            <person name="Zhao R."/>
            <person name="Li G."/>
            <person name="Mu C."/>
            <person name="Tian Q."/>
            <person name="Mei H."/>
            <person name="Zhang T."/>
            <person name="Gao T."/>
            <person name="Zhang H."/>
        </authorList>
    </citation>
    <scope>NUCLEOTIDE SEQUENCE</scope>
    <source>
        <strain evidence="8">3651</strain>
    </source>
</reference>
<dbReference type="EMBL" id="JACGWO010000007">
    <property type="protein sequence ID" value="KAK4423666.1"/>
    <property type="molecule type" value="Genomic_DNA"/>
</dbReference>
<feature type="region of interest" description="Disordered" evidence="7">
    <location>
        <begin position="271"/>
        <end position="504"/>
    </location>
</feature>
<dbReference type="InterPro" id="IPR007276">
    <property type="entry name" value="Nop14"/>
</dbReference>
<dbReference type="PANTHER" id="PTHR23183:SF0">
    <property type="entry name" value="NUCLEOLAR PROTEIN 14"/>
    <property type="match status" value="1"/>
</dbReference>
<dbReference type="GO" id="GO:0032040">
    <property type="term" value="C:small-subunit processome"/>
    <property type="evidence" value="ECO:0007669"/>
    <property type="project" value="InterPro"/>
</dbReference>
<dbReference type="Pfam" id="PF04147">
    <property type="entry name" value="Nop14"/>
    <property type="match status" value="1"/>
</dbReference>
<keyword evidence="9" id="KW-1185">Reference proteome</keyword>
<name>A0AAE2CIR4_9LAMI</name>
<dbReference type="AlphaFoldDB" id="A0AAE2CIR4"/>
<evidence type="ECO:0000256" key="2">
    <source>
        <dbReference type="ARBA" id="ARBA00007466"/>
    </source>
</evidence>
<dbReference type="Proteomes" id="UP001293254">
    <property type="component" value="Unassembled WGS sequence"/>
</dbReference>
<protein>
    <submittedName>
        <fullName evidence="8">Nucleolar protein 14</fullName>
    </submittedName>
</protein>
<keyword evidence="4" id="KW-0698">rRNA processing</keyword>
<dbReference type="GO" id="GO:0030692">
    <property type="term" value="C:Noc4p-Nop14p complex"/>
    <property type="evidence" value="ECO:0007669"/>
    <property type="project" value="TreeGrafter"/>
</dbReference>
<feature type="compositionally biased region" description="Basic and acidic residues" evidence="7">
    <location>
        <begin position="484"/>
        <end position="504"/>
    </location>
</feature>
<evidence type="ECO:0000256" key="5">
    <source>
        <dbReference type="ARBA" id="ARBA00023242"/>
    </source>
</evidence>
<feature type="compositionally biased region" description="Basic and acidic residues" evidence="7">
    <location>
        <begin position="182"/>
        <end position="206"/>
    </location>
</feature>
<gene>
    <name evidence="8" type="ORF">Salat_1949500</name>
</gene>
<sequence>MAKNSSTESSKKKKNKNKKNIKSKLSVLNSEAKKTKGPKENPFESIWSRRKFDILGKKRKDDERRRVGLSRSLAIQKRQKTLLKEYEQSTKSSVFVDKRIGEKNEGLEEFDKAILRSQRERQLKLKKKSKYNLSDGEEDEFEIQDGGYFPERDDFEDEEPLDEDEADQSIGSGRKLILGRGNHHEAEPDMDLRSVEGQENRQKTKKEVMEDIIFKSKFFKAQKAKDKEENEQFIEQLDKDFASLVQSEALLSLTQPNKMRALKALVNNSISNDSAKKQETTIAQNKVPPQQEKPDHYDKLVGEMALDMRARPSDRTKTPEELAQDEKERLERLEEERQKRMVAADDSSNEDANSSEEDDDESSKQIRHISGDDLGDSFSHEAKSTKVGWIDEILRRKNASEVDIDDAAGSGESEEDDDDDDDDDDEDEDEDEDEEEGSDRDQDENNKAQSLKDWEQSDDDNIETNLEEEEEDDDDDDEGEGDDGIVKRLDMVDQKKISESKGKQKDNAGVAKVKTYVKEDLDKKEELPYTIEAPKNFEEFSALLENRSDDQILEAIKRIRTYNAITIAAENRKKNASRIHFRIYVFYGVLLQYFAVLANTKPLNFKLLNMLVKPLMEMSAEIPYFAAICARQRLLRTRTHFCEDVKNTGKSCWPSLKTLFLLRLWSMIFPCSDFRHAVMTPAILLMSEYLMRCPITFGRDIAIGSFLCSMVLSVSRQSQKFCPEAITFIQTMLMAALKNKRRCEASQLYHLMELKTLRPLLCIQGHVEKIDSLDFLMLMDLPDDSPYFASDMFRASILFAIIRNLRGFVSIYEGLKSFPEIFLPISKILHELVEEDQIPDALKVEIKDVAQHIESKSQEHNLLRQPLRLRKQKIIKTAVPKFEENFVKGRDYDPDRERAEMKKLKKRLKQEAKGAVRELRKDNHFLLDVKERDKARMEEEKAEKYGKYRAFLQEQEHAFKSGQLGKGRKRRR</sequence>
<evidence type="ECO:0000256" key="1">
    <source>
        <dbReference type="ARBA" id="ARBA00004604"/>
    </source>
</evidence>
<proteinExistence type="inferred from homology"/>
<evidence type="ECO:0000256" key="6">
    <source>
        <dbReference type="ARBA" id="ARBA00024695"/>
    </source>
</evidence>
<dbReference type="PANTHER" id="PTHR23183">
    <property type="entry name" value="NOP14"/>
    <property type="match status" value="1"/>
</dbReference>
<feature type="compositionally biased region" description="Acidic residues" evidence="7">
    <location>
        <begin position="153"/>
        <end position="167"/>
    </location>
</feature>
<feature type="compositionally biased region" description="Acidic residues" evidence="7">
    <location>
        <begin position="402"/>
        <end position="438"/>
    </location>
</feature>
<keyword evidence="5" id="KW-0539">Nucleus</keyword>
<evidence type="ECO:0000256" key="3">
    <source>
        <dbReference type="ARBA" id="ARBA00022517"/>
    </source>
</evidence>
<feature type="region of interest" description="Disordered" evidence="7">
    <location>
        <begin position="126"/>
        <end position="206"/>
    </location>
</feature>
<comment type="caution">
    <text evidence="8">The sequence shown here is derived from an EMBL/GenBank/DDBJ whole genome shotgun (WGS) entry which is preliminary data.</text>
</comment>
<feature type="compositionally biased region" description="Acidic residues" evidence="7">
    <location>
        <begin position="456"/>
        <end position="483"/>
    </location>
</feature>
<dbReference type="GO" id="GO:0030490">
    <property type="term" value="P:maturation of SSU-rRNA"/>
    <property type="evidence" value="ECO:0007669"/>
    <property type="project" value="TreeGrafter"/>
</dbReference>
<accession>A0AAE2CIR4</accession>
<feature type="compositionally biased region" description="Acidic residues" evidence="7">
    <location>
        <begin position="347"/>
        <end position="361"/>
    </location>
</feature>
<evidence type="ECO:0000256" key="7">
    <source>
        <dbReference type="SAM" id="MobiDB-lite"/>
    </source>
</evidence>
<feature type="compositionally biased region" description="Basic residues" evidence="7">
    <location>
        <begin position="11"/>
        <end position="22"/>
    </location>
</feature>
<evidence type="ECO:0000256" key="4">
    <source>
        <dbReference type="ARBA" id="ARBA00022552"/>
    </source>
</evidence>
<feature type="compositionally biased region" description="Basic and acidic residues" evidence="7">
    <location>
        <begin position="31"/>
        <end position="42"/>
    </location>
</feature>
<feature type="compositionally biased region" description="Basic and acidic residues" evidence="7">
    <location>
        <begin position="292"/>
        <end position="343"/>
    </location>
</feature>
<comment type="similarity">
    <text evidence="2">Belongs to the NOP14 family.</text>
</comment>
<organism evidence="8 9">
    <name type="scientific">Sesamum alatum</name>
    <dbReference type="NCBI Taxonomy" id="300844"/>
    <lineage>
        <taxon>Eukaryota</taxon>
        <taxon>Viridiplantae</taxon>
        <taxon>Streptophyta</taxon>
        <taxon>Embryophyta</taxon>
        <taxon>Tracheophyta</taxon>
        <taxon>Spermatophyta</taxon>
        <taxon>Magnoliopsida</taxon>
        <taxon>eudicotyledons</taxon>
        <taxon>Gunneridae</taxon>
        <taxon>Pentapetalae</taxon>
        <taxon>asterids</taxon>
        <taxon>lamiids</taxon>
        <taxon>Lamiales</taxon>
        <taxon>Pedaliaceae</taxon>
        <taxon>Sesamum</taxon>
    </lineage>
</organism>
<feature type="compositionally biased region" description="Basic and acidic residues" evidence="7">
    <location>
        <begin position="439"/>
        <end position="455"/>
    </location>
</feature>
<comment type="subcellular location">
    <subcellularLocation>
        <location evidence="1">Nucleus</location>
        <location evidence="1">Nucleolus</location>
    </subcellularLocation>
</comment>
<evidence type="ECO:0000313" key="8">
    <source>
        <dbReference type="EMBL" id="KAK4423666.1"/>
    </source>
</evidence>
<comment type="function">
    <text evidence="6">Involved in nucleolar processing of pre-18S ribosomal RNA. Has a role in the nuclear export of 40S pre-ribosomal subunit to the cytoplasm.</text>
</comment>
<feature type="region of interest" description="Disordered" evidence="7">
    <location>
        <begin position="1"/>
        <end position="43"/>
    </location>
</feature>
<keyword evidence="3" id="KW-0690">Ribosome biogenesis</keyword>